<dbReference type="Pfam" id="PF01151">
    <property type="entry name" value="ELO"/>
    <property type="match status" value="1"/>
</dbReference>
<feature type="transmembrane region" description="Helical" evidence="10">
    <location>
        <begin position="92"/>
        <end position="117"/>
    </location>
</feature>
<keyword evidence="5 10" id="KW-0276">Fatty acid metabolism</keyword>
<evidence type="ECO:0000256" key="8">
    <source>
        <dbReference type="ARBA" id="ARBA00023136"/>
    </source>
</evidence>
<dbReference type="EC" id="2.3.1.199" evidence="10"/>
<dbReference type="GO" id="GO:0034626">
    <property type="term" value="P:fatty acid elongation, polyunsaturated fatty acid"/>
    <property type="evidence" value="ECO:0007669"/>
    <property type="project" value="TreeGrafter"/>
</dbReference>
<evidence type="ECO:0000256" key="2">
    <source>
        <dbReference type="ARBA" id="ARBA00022516"/>
    </source>
</evidence>
<evidence type="ECO:0000256" key="1">
    <source>
        <dbReference type="ARBA" id="ARBA00004141"/>
    </source>
</evidence>
<feature type="transmembrane region" description="Helical" evidence="10">
    <location>
        <begin position="34"/>
        <end position="58"/>
    </location>
</feature>
<evidence type="ECO:0000256" key="4">
    <source>
        <dbReference type="ARBA" id="ARBA00022692"/>
    </source>
</evidence>
<dbReference type="EMBL" id="OC928269">
    <property type="protein sequence ID" value="CAD7657663.1"/>
    <property type="molecule type" value="Genomic_DNA"/>
</dbReference>
<evidence type="ECO:0000313" key="11">
    <source>
        <dbReference type="EMBL" id="CAD7657663.1"/>
    </source>
</evidence>
<dbReference type="OrthoDB" id="434092at2759"/>
<keyword evidence="9 10" id="KW-0275">Fatty acid biosynthesis</keyword>
<feature type="non-terminal residue" evidence="11">
    <location>
        <position position="1"/>
    </location>
</feature>
<protein>
    <recommendedName>
        <fullName evidence="10">Elongation of very long chain fatty acids protein</fullName>
        <ecNumber evidence="10">2.3.1.199</ecNumber>
    </recommendedName>
    <alternativeName>
        <fullName evidence="10">Very-long-chain 3-oxoacyl-CoA synthase</fullName>
    </alternativeName>
</protein>
<comment type="catalytic activity">
    <reaction evidence="10">
        <text>a very-long-chain acyl-CoA + malonyl-CoA + H(+) = a very-long-chain 3-oxoacyl-CoA + CO2 + CoA</text>
        <dbReference type="Rhea" id="RHEA:32727"/>
        <dbReference type="ChEBI" id="CHEBI:15378"/>
        <dbReference type="ChEBI" id="CHEBI:16526"/>
        <dbReference type="ChEBI" id="CHEBI:57287"/>
        <dbReference type="ChEBI" id="CHEBI:57384"/>
        <dbReference type="ChEBI" id="CHEBI:90725"/>
        <dbReference type="ChEBI" id="CHEBI:90736"/>
        <dbReference type="EC" id="2.3.1.199"/>
    </reaction>
</comment>
<dbReference type="EMBL" id="CAJPVJ010013444">
    <property type="protein sequence ID" value="CAG2174849.1"/>
    <property type="molecule type" value="Genomic_DNA"/>
</dbReference>
<keyword evidence="4 10" id="KW-0812">Transmembrane</keyword>
<name>A0A7R9MCJ2_9ACAR</name>
<dbReference type="Proteomes" id="UP000728032">
    <property type="component" value="Unassembled WGS sequence"/>
</dbReference>
<dbReference type="GO" id="GO:0042761">
    <property type="term" value="P:very long-chain fatty acid biosynthetic process"/>
    <property type="evidence" value="ECO:0007669"/>
    <property type="project" value="TreeGrafter"/>
</dbReference>
<evidence type="ECO:0000256" key="5">
    <source>
        <dbReference type="ARBA" id="ARBA00022832"/>
    </source>
</evidence>
<feature type="transmembrane region" description="Helical" evidence="10">
    <location>
        <begin position="237"/>
        <end position="256"/>
    </location>
</feature>
<evidence type="ECO:0000256" key="10">
    <source>
        <dbReference type="RuleBase" id="RU361115"/>
    </source>
</evidence>
<feature type="transmembrane region" description="Helical" evidence="10">
    <location>
        <begin position="159"/>
        <end position="180"/>
    </location>
</feature>
<accession>A0A7R9MCJ2</accession>
<dbReference type="GO" id="GO:0019367">
    <property type="term" value="P:fatty acid elongation, saturated fatty acid"/>
    <property type="evidence" value="ECO:0007669"/>
    <property type="project" value="TreeGrafter"/>
</dbReference>
<evidence type="ECO:0000313" key="12">
    <source>
        <dbReference type="Proteomes" id="UP000728032"/>
    </source>
</evidence>
<keyword evidence="3 10" id="KW-0808">Transferase</keyword>
<feature type="transmembrane region" description="Helical" evidence="10">
    <location>
        <begin position="70"/>
        <end position="86"/>
    </location>
</feature>
<dbReference type="AlphaFoldDB" id="A0A7R9MCJ2"/>
<dbReference type="PANTHER" id="PTHR11157">
    <property type="entry name" value="FATTY ACID ACYL TRANSFERASE-RELATED"/>
    <property type="match status" value="1"/>
</dbReference>
<evidence type="ECO:0000256" key="3">
    <source>
        <dbReference type="ARBA" id="ARBA00022679"/>
    </source>
</evidence>
<comment type="subcellular location">
    <subcellularLocation>
        <location evidence="1">Membrane</location>
        <topology evidence="1">Multi-pass membrane protein</topology>
    </subcellularLocation>
</comment>
<keyword evidence="8 10" id="KW-0472">Membrane</keyword>
<evidence type="ECO:0000256" key="7">
    <source>
        <dbReference type="ARBA" id="ARBA00023098"/>
    </source>
</evidence>
<dbReference type="GO" id="GO:0034625">
    <property type="term" value="P:fatty acid elongation, monounsaturated fatty acid"/>
    <property type="evidence" value="ECO:0007669"/>
    <property type="project" value="TreeGrafter"/>
</dbReference>
<dbReference type="GO" id="GO:0009922">
    <property type="term" value="F:fatty acid elongase activity"/>
    <property type="evidence" value="ECO:0007669"/>
    <property type="project" value="UniProtKB-EC"/>
</dbReference>
<keyword evidence="7 10" id="KW-0443">Lipid metabolism</keyword>
<proteinExistence type="inferred from homology"/>
<dbReference type="GO" id="GO:0005789">
    <property type="term" value="C:endoplasmic reticulum membrane"/>
    <property type="evidence" value="ECO:0007669"/>
    <property type="project" value="TreeGrafter"/>
</dbReference>
<keyword evidence="6 10" id="KW-1133">Transmembrane helix</keyword>
<reference evidence="11" key="1">
    <citation type="submission" date="2020-11" db="EMBL/GenBank/DDBJ databases">
        <authorList>
            <person name="Tran Van P."/>
        </authorList>
    </citation>
    <scope>NUCLEOTIDE SEQUENCE</scope>
</reference>
<dbReference type="InterPro" id="IPR002076">
    <property type="entry name" value="ELO_fam"/>
</dbReference>
<sequence length="296" mass="35020">MYGFYWAVISVDRGRIFLDFNYPSRSDTSPQTLWYLYLGWLFMISRLMDLLDTVFMVLRKRDLQISALHMYHHTVVPVLCWVSFKYNAMIPIIRMFVLINTGIHTLMYGYYALAALGPRVRPYLQWKRYLTVLQIAQFVICGPKLMANRKPFSLRWLMFAYNVLMAGTNAFFFLLSIKWLDNGRRLLEFQFPSRDDTSPQTLRYIDVGMAYGCTKFIDLLDTIFLVLRKKESHLTFLHLYHHFMVPILTWLTMKFAPTCPPTAIFAVLNTPVHTMMYSYYALSALGPTVHRFLWWK</sequence>
<keyword evidence="12" id="KW-1185">Reference proteome</keyword>
<evidence type="ECO:0000256" key="6">
    <source>
        <dbReference type="ARBA" id="ARBA00022989"/>
    </source>
</evidence>
<dbReference type="GO" id="GO:0030148">
    <property type="term" value="P:sphingolipid biosynthetic process"/>
    <property type="evidence" value="ECO:0007669"/>
    <property type="project" value="TreeGrafter"/>
</dbReference>
<gene>
    <name evidence="11" type="ORF">ONB1V03_LOCUS14288</name>
</gene>
<keyword evidence="2 10" id="KW-0444">Lipid biosynthesis</keyword>
<feature type="transmembrane region" description="Helical" evidence="10">
    <location>
        <begin position="276"/>
        <end position="294"/>
    </location>
</feature>
<comment type="similarity">
    <text evidence="10">Belongs to the ELO family.</text>
</comment>
<organism evidence="11">
    <name type="scientific">Oppiella nova</name>
    <dbReference type="NCBI Taxonomy" id="334625"/>
    <lineage>
        <taxon>Eukaryota</taxon>
        <taxon>Metazoa</taxon>
        <taxon>Ecdysozoa</taxon>
        <taxon>Arthropoda</taxon>
        <taxon>Chelicerata</taxon>
        <taxon>Arachnida</taxon>
        <taxon>Acari</taxon>
        <taxon>Acariformes</taxon>
        <taxon>Sarcoptiformes</taxon>
        <taxon>Oribatida</taxon>
        <taxon>Brachypylina</taxon>
        <taxon>Oppioidea</taxon>
        <taxon>Oppiidae</taxon>
        <taxon>Oppiella</taxon>
    </lineage>
</organism>
<evidence type="ECO:0000256" key="9">
    <source>
        <dbReference type="ARBA" id="ARBA00023160"/>
    </source>
</evidence>